<dbReference type="SMART" id="SM00271">
    <property type="entry name" value="DnaJ"/>
    <property type="match status" value="1"/>
</dbReference>
<evidence type="ECO:0000256" key="8">
    <source>
        <dbReference type="ARBA" id="ARBA00023186"/>
    </source>
</evidence>
<evidence type="ECO:0000256" key="10">
    <source>
        <dbReference type="SAM" id="Phobius"/>
    </source>
</evidence>
<evidence type="ECO:0000256" key="6">
    <source>
        <dbReference type="ARBA" id="ARBA00023136"/>
    </source>
</evidence>
<name>A0A103Y208_CYNCS</name>
<dbReference type="STRING" id="59895.A0A103Y208"/>
<evidence type="ECO:0000256" key="3">
    <source>
        <dbReference type="ARBA" id="ARBA00022729"/>
    </source>
</evidence>
<dbReference type="GO" id="GO:0006457">
    <property type="term" value="P:protein folding"/>
    <property type="evidence" value="ECO:0007669"/>
    <property type="project" value="InterPro"/>
</dbReference>
<comment type="function">
    <text evidence="9">May play a role in protein folding in the endoplasmic reticulum.</text>
</comment>
<keyword evidence="3 11" id="KW-0732">Signal</keyword>
<protein>
    <submittedName>
        <fullName evidence="13">DnaJ domain-containing protein</fullName>
    </submittedName>
</protein>
<dbReference type="AlphaFoldDB" id="A0A103Y208"/>
<dbReference type="InterPro" id="IPR018253">
    <property type="entry name" value="DnaJ_domain_CS"/>
</dbReference>
<feature type="transmembrane region" description="Helical" evidence="10">
    <location>
        <begin position="267"/>
        <end position="287"/>
    </location>
</feature>
<evidence type="ECO:0000313" key="13">
    <source>
        <dbReference type="EMBL" id="KVI01074.1"/>
    </source>
</evidence>
<dbReference type="PANTHER" id="PTHR44176:SF1">
    <property type="entry name" value="DNAJ HOMOLOG SUBFAMILY C MEMBER 25"/>
    <property type="match status" value="1"/>
</dbReference>
<feature type="transmembrane region" description="Helical" evidence="10">
    <location>
        <begin position="120"/>
        <end position="137"/>
    </location>
</feature>
<keyword evidence="7" id="KW-0325">Glycoprotein</keyword>
<feature type="chain" id="PRO_5007119311" evidence="11">
    <location>
        <begin position="26"/>
        <end position="339"/>
    </location>
</feature>
<dbReference type="Proteomes" id="UP000243975">
    <property type="component" value="Unassembled WGS sequence"/>
</dbReference>
<dbReference type="OMA" id="WFWRYTV"/>
<feature type="transmembrane region" description="Helical" evidence="10">
    <location>
        <begin position="206"/>
        <end position="227"/>
    </location>
</feature>
<organism evidence="13 14">
    <name type="scientific">Cynara cardunculus var. scolymus</name>
    <name type="common">Globe artichoke</name>
    <name type="synonym">Cynara scolymus</name>
    <dbReference type="NCBI Taxonomy" id="59895"/>
    <lineage>
        <taxon>Eukaryota</taxon>
        <taxon>Viridiplantae</taxon>
        <taxon>Streptophyta</taxon>
        <taxon>Embryophyta</taxon>
        <taxon>Tracheophyta</taxon>
        <taxon>Spermatophyta</taxon>
        <taxon>Magnoliopsida</taxon>
        <taxon>eudicotyledons</taxon>
        <taxon>Gunneridae</taxon>
        <taxon>Pentapetalae</taxon>
        <taxon>asterids</taxon>
        <taxon>campanulids</taxon>
        <taxon>Asterales</taxon>
        <taxon>Asteraceae</taxon>
        <taxon>Carduoideae</taxon>
        <taxon>Cardueae</taxon>
        <taxon>Carduinae</taxon>
        <taxon>Cynara</taxon>
    </lineage>
</organism>
<evidence type="ECO:0000256" key="7">
    <source>
        <dbReference type="ARBA" id="ARBA00023180"/>
    </source>
</evidence>
<dbReference type="PROSITE" id="PS00636">
    <property type="entry name" value="DNAJ_1"/>
    <property type="match status" value="1"/>
</dbReference>
<sequence length="339" mass="39984">MVTTPFRCYAVVLLTVIFFIQPSISIYCDEDDCYDLLGVSQNSNSSEIKKAYYKLSLKHHPDKNPDPESKKLFVKIANAYEILKDEVTRGQYDYAIEHPEEVFYNAARYYHAYYGHKTDPRAVLVGLLLVLSAFQYLNQWTRYHQAIDMVKRTPAYKNKLKALELERTGAMSSKKKGGYKIDKKTQEDLSKELELQIKGAEKPSMWGLLGVRFILLPYTLGKLVLWYGSWYWRYKINQTSYSWEDASYLTRRALGAPPDSWEYLGKAIHLFGKIYFIYLISFMYKFAVELKYGLYESSKKDLINRRLWVKSNLESYLSEMRKESKRRRWNSLEYTLKVL</sequence>
<reference evidence="13 14" key="1">
    <citation type="journal article" date="2016" name="Sci. Rep.">
        <title>The genome sequence of the outbreeding globe artichoke constructed de novo incorporating a phase-aware low-pass sequencing strategy of F1 progeny.</title>
        <authorList>
            <person name="Scaglione D."/>
            <person name="Reyes-Chin-Wo S."/>
            <person name="Acquadro A."/>
            <person name="Froenicke L."/>
            <person name="Portis E."/>
            <person name="Beitel C."/>
            <person name="Tirone M."/>
            <person name="Mauro R."/>
            <person name="Lo Monaco A."/>
            <person name="Mauromicale G."/>
            <person name="Faccioli P."/>
            <person name="Cattivelli L."/>
            <person name="Rieseberg L."/>
            <person name="Michelmore R."/>
            <person name="Lanteri S."/>
        </authorList>
    </citation>
    <scope>NUCLEOTIDE SEQUENCE [LARGE SCALE GENOMIC DNA]</scope>
    <source>
        <strain evidence="13">2C</strain>
    </source>
</reference>
<dbReference type="InterPro" id="IPR036869">
    <property type="entry name" value="J_dom_sf"/>
</dbReference>
<dbReference type="InterPro" id="IPR001623">
    <property type="entry name" value="DnaJ_domain"/>
</dbReference>
<evidence type="ECO:0000313" key="14">
    <source>
        <dbReference type="Proteomes" id="UP000243975"/>
    </source>
</evidence>
<keyword evidence="4" id="KW-0256">Endoplasmic reticulum</keyword>
<dbReference type="SUPFAM" id="SSF46565">
    <property type="entry name" value="Chaperone J-domain"/>
    <property type="match status" value="1"/>
</dbReference>
<keyword evidence="5 10" id="KW-1133">Transmembrane helix</keyword>
<proteinExistence type="predicted"/>
<comment type="subcellular location">
    <subcellularLocation>
        <location evidence="1">Endoplasmic reticulum membrane</location>
        <topology evidence="1">Multi-pass membrane protein</topology>
    </subcellularLocation>
</comment>
<dbReference type="PANTHER" id="PTHR44176">
    <property type="entry name" value="DNAJ HOMOLOG SUBFAMILY C MEMBER 25"/>
    <property type="match status" value="1"/>
</dbReference>
<dbReference type="CDD" id="cd06257">
    <property type="entry name" value="DnaJ"/>
    <property type="match status" value="1"/>
</dbReference>
<keyword evidence="14" id="KW-1185">Reference proteome</keyword>
<dbReference type="InterPro" id="IPR044632">
    <property type="entry name" value="DNAJC25-like"/>
</dbReference>
<keyword evidence="2 10" id="KW-0812">Transmembrane</keyword>
<dbReference type="PRINTS" id="PR00625">
    <property type="entry name" value="JDOMAIN"/>
</dbReference>
<dbReference type="Gene3D" id="1.10.287.110">
    <property type="entry name" value="DnaJ domain"/>
    <property type="match status" value="1"/>
</dbReference>
<dbReference type="PROSITE" id="PS50076">
    <property type="entry name" value="DNAJ_2"/>
    <property type="match status" value="1"/>
</dbReference>
<dbReference type="GO" id="GO:0005789">
    <property type="term" value="C:endoplasmic reticulum membrane"/>
    <property type="evidence" value="ECO:0007669"/>
    <property type="project" value="UniProtKB-SubCell"/>
</dbReference>
<feature type="non-terminal residue" evidence="13">
    <location>
        <position position="339"/>
    </location>
</feature>
<gene>
    <name evidence="13" type="ORF">Ccrd_020661</name>
</gene>
<feature type="signal peptide" evidence="11">
    <location>
        <begin position="1"/>
        <end position="25"/>
    </location>
</feature>
<evidence type="ECO:0000256" key="2">
    <source>
        <dbReference type="ARBA" id="ARBA00022692"/>
    </source>
</evidence>
<dbReference type="Pfam" id="PF00226">
    <property type="entry name" value="DnaJ"/>
    <property type="match status" value="1"/>
</dbReference>
<accession>A0A103Y208</accession>
<evidence type="ECO:0000256" key="5">
    <source>
        <dbReference type="ARBA" id="ARBA00022989"/>
    </source>
</evidence>
<evidence type="ECO:0000256" key="9">
    <source>
        <dbReference type="ARBA" id="ARBA00056093"/>
    </source>
</evidence>
<keyword evidence="8" id="KW-0143">Chaperone</keyword>
<keyword evidence="6 10" id="KW-0472">Membrane</keyword>
<comment type="caution">
    <text evidence="13">The sequence shown here is derived from an EMBL/GenBank/DDBJ whole genome shotgun (WGS) entry which is preliminary data.</text>
</comment>
<evidence type="ECO:0000256" key="11">
    <source>
        <dbReference type="SAM" id="SignalP"/>
    </source>
</evidence>
<evidence type="ECO:0000256" key="1">
    <source>
        <dbReference type="ARBA" id="ARBA00004477"/>
    </source>
</evidence>
<feature type="domain" description="J" evidence="12">
    <location>
        <begin position="32"/>
        <end position="96"/>
    </location>
</feature>
<dbReference type="FunFam" id="1.10.287.110:FF:000050">
    <property type="entry name" value="Chaperone protein dnaJ 50"/>
    <property type="match status" value="1"/>
</dbReference>
<dbReference type="Gramene" id="KVI01074">
    <property type="protein sequence ID" value="KVI01074"/>
    <property type="gene ID" value="Ccrd_020661"/>
</dbReference>
<evidence type="ECO:0000259" key="12">
    <source>
        <dbReference type="PROSITE" id="PS50076"/>
    </source>
</evidence>
<dbReference type="EMBL" id="LEKV01003133">
    <property type="protein sequence ID" value="KVI01074.1"/>
    <property type="molecule type" value="Genomic_DNA"/>
</dbReference>
<evidence type="ECO:0000256" key="4">
    <source>
        <dbReference type="ARBA" id="ARBA00022824"/>
    </source>
</evidence>